<comment type="caution">
    <text evidence="3">The sequence shown here is derived from an EMBL/GenBank/DDBJ whole genome shotgun (WGS) entry which is preliminary data.</text>
</comment>
<keyword evidence="4" id="KW-1185">Reference proteome</keyword>
<accession>A0A8H4W2T7</accession>
<sequence length="552" mass="60017">MQNLSNEDYDYDYDYSYQDKPLPKPSHSHRRTLSSANTPSRDSSLQKVWAEDYYAAGNAEADCTTLSFEPNHSTPPSEALTTRSTRNIASAHEKSDLPRQSRGHQRALTALLPFRTFRPNSKSPERSLTREKIEGEFMPTLTGDKEGLIKVADKSRGGLASWFSGSSAPVSLGVGVPLAEKELPPPPSMSSTRSNSPERQSGKLQKRPTLQALEPAPAKPVTSRFNFFTSPKTPVKAIQLPAEMINDDEYLSLDINAALFPQGSPPDPFSPAAFKNLLMNAEGILLQLQTAYKLRTLSLHELNAEKSAIADELEEASTRAQCLRQQLEDMATRVSAQDATIAELATELAIEKKARAEEKEAREKSIALVKGNGRRPITVTDPEEDLGIANAASPTSRDRKKWRGSADMSVEGDSDAESGGAESVFSRSRSPTLSGLSTRDSTPEIHQAAFARMVTNTNPPSMRPKVPLQQKSTFQKIIQGISPASPAEGKDEFGGIGLGEEGCSNCRGKDASVAWDTVGLLRAENKGLKEQVGMLEEGVESALALCLGYEVR</sequence>
<protein>
    <submittedName>
        <fullName evidence="3">Uncharacterized protein</fullName>
    </submittedName>
</protein>
<evidence type="ECO:0000256" key="1">
    <source>
        <dbReference type="SAM" id="Coils"/>
    </source>
</evidence>
<feature type="region of interest" description="Disordered" evidence="2">
    <location>
        <begin position="374"/>
        <end position="442"/>
    </location>
</feature>
<feature type="compositionally biased region" description="Polar residues" evidence="2">
    <location>
        <begin position="33"/>
        <end position="46"/>
    </location>
</feature>
<dbReference type="Proteomes" id="UP000566819">
    <property type="component" value="Unassembled WGS sequence"/>
</dbReference>
<feature type="region of interest" description="Disordered" evidence="2">
    <location>
        <begin position="1"/>
        <end position="46"/>
    </location>
</feature>
<feature type="region of interest" description="Disordered" evidence="2">
    <location>
        <begin position="177"/>
        <end position="218"/>
    </location>
</feature>
<keyword evidence="1" id="KW-0175">Coiled coil</keyword>
<evidence type="ECO:0000313" key="3">
    <source>
        <dbReference type="EMBL" id="KAF4631632.1"/>
    </source>
</evidence>
<feature type="compositionally biased region" description="Polar residues" evidence="2">
    <location>
        <begin position="189"/>
        <end position="203"/>
    </location>
</feature>
<organism evidence="3 4">
    <name type="scientific">Cudoniella acicularis</name>
    <dbReference type="NCBI Taxonomy" id="354080"/>
    <lineage>
        <taxon>Eukaryota</taxon>
        <taxon>Fungi</taxon>
        <taxon>Dikarya</taxon>
        <taxon>Ascomycota</taxon>
        <taxon>Pezizomycotina</taxon>
        <taxon>Leotiomycetes</taxon>
        <taxon>Helotiales</taxon>
        <taxon>Tricladiaceae</taxon>
        <taxon>Cudoniella</taxon>
    </lineage>
</organism>
<dbReference type="EMBL" id="JAAMPI010000424">
    <property type="protein sequence ID" value="KAF4631632.1"/>
    <property type="molecule type" value="Genomic_DNA"/>
</dbReference>
<feature type="compositionally biased region" description="Polar residues" evidence="2">
    <location>
        <begin position="65"/>
        <end position="88"/>
    </location>
</feature>
<dbReference type="AlphaFoldDB" id="A0A8H4W2T7"/>
<reference evidence="3 4" key="1">
    <citation type="submission" date="2020-03" db="EMBL/GenBank/DDBJ databases">
        <title>Draft Genome Sequence of Cudoniella acicularis.</title>
        <authorList>
            <person name="Buettner E."/>
            <person name="Kellner H."/>
        </authorList>
    </citation>
    <scope>NUCLEOTIDE SEQUENCE [LARGE SCALE GENOMIC DNA]</scope>
    <source>
        <strain evidence="3 4">DSM 108380</strain>
    </source>
</reference>
<name>A0A8H4W2T7_9HELO</name>
<evidence type="ECO:0000256" key="2">
    <source>
        <dbReference type="SAM" id="MobiDB-lite"/>
    </source>
</evidence>
<feature type="coiled-coil region" evidence="1">
    <location>
        <begin position="299"/>
        <end position="333"/>
    </location>
</feature>
<evidence type="ECO:0000313" key="4">
    <source>
        <dbReference type="Proteomes" id="UP000566819"/>
    </source>
</evidence>
<gene>
    <name evidence="3" type="ORF">G7Y89_g6496</name>
</gene>
<feature type="compositionally biased region" description="Polar residues" evidence="2">
    <location>
        <begin position="425"/>
        <end position="440"/>
    </location>
</feature>
<proteinExistence type="predicted"/>
<feature type="region of interest" description="Disordered" evidence="2">
    <location>
        <begin position="65"/>
        <end position="103"/>
    </location>
</feature>
<dbReference type="OrthoDB" id="5377009at2759"/>